<protein>
    <submittedName>
        <fullName evidence="1">DUF3037 domain-containing protein</fullName>
    </submittedName>
</protein>
<keyword evidence="2" id="KW-1185">Reference proteome</keyword>
<organism evidence="1 2">
    <name type="scientific">Ravibacter arvi</name>
    <dbReference type="NCBI Taxonomy" id="2051041"/>
    <lineage>
        <taxon>Bacteria</taxon>
        <taxon>Pseudomonadati</taxon>
        <taxon>Bacteroidota</taxon>
        <taxon>Cytophagia</taxon>
        <taxon>Cytophagales</taxon>
        <taxon>Spirosomataceae</taxon>
        <taxon>Ravibacter</taxon>
    </lineage>
</organism>
<sequence>MQGMYLFEYAVLRVVPKVEREEFMNIGVVLFCKELQFLEVRFELDNQRLQTFCVDLDLQELAAYCRSFASICRGDKKGGELESLPAASRFRWLTAKRSTVLQASAVHPGLSPDPAEALQHLVNKLVL</sequence>
<reference evidence="2" key="1">
    <citation type="journal article" date="2019" name="Int. J. Syst. Evol. Microbiol.">
        <title>The Global Catalogue of Microorganisms (GCM) 10K type strain sequencing project: providing services to taxonomists for standard genome sequencing and annotation.</title>
        <authorList>
            <consortium name="The Broad Institute Genomics Platform"/>
            <consortium name="The Broad Institute Genome Sequencing Center for Infectious Disease"/>
            <person name="Wu L."/>
            <person name="Ma J."/>
        </authorList>
    </citation>
    <scope>NUCLEOTIDE SEQUENCE [LARGE SCALE GENOMIC DNA]</scope>
    <source>
        <strain evidence="2">JCM 31920</strain>
    </source>
</reference>
<accession>A0ABP8LXD2</accession>
<proteinExistence type="predicted"/>
<gene>
    <name evidence="1" type="ORF">GCM10023091_21640</name>
</gene>
<dbReference type="InterPro" id="IPR021398">
    <property type="entry name" value="DUF3037"/>
</dbReference>
<dbReference type="RefSeq" id="WP_345028779.1">
    <property type="nucleotide sequence ID" value="NZ_BAABEY010000021.1"/>
</dbReference>
<comment type="caution">
    <text evidence="1">The sequence shown here is derived from an EMBL/GenBank/DDBJ whole genome shotgun (WGS) entry which is preliminary data.</text>
</comment>
<dbReference type="EMBL" id="BAABEY010000021">
    <property type="protein sequence ID" value="GAA4439464.1"/>
    <property type="molecule type" value="Genomic_DNA"/>
</dbReference>
<dbReference type="Pfam" id="PF11236">
    <property type="entry name" value="DUF3037"/>
    <property type="match status" value="1"/>
</dbReference>
<evidence type="ECO:0000313" key="2">
    <source>
        <dbReference type="Proteomes" id="UP001501508"/>
    </source>
</evidence>
<name>A0ABP8LXD2_9BACT</name>
<dbReference type="Proteomes" id="UP001501508">
    <property type="component" value="Unassembled WGS sequence"/>
</dbReference>
<evidence type="ECO:0000313" key="1">
    <source>
        <dbReference type="EMBL" id="GAA4439464.1"/>
    </source>
</evidence>